<evidence type="ECO:0000313" key="8">
    <source>
        <dbReference type="EMBL" id="BAU23470.1"/>
    </source>
</evidence>
<dbReference type="GO" id="GO:0022857">
    <property type="term" value="F:transmembrane transporter activity"/>
    <property type="evidence" value="ECO:0007669"/>
    <property type="project" value="InterPro"/>
</dbReference>
<keyword evidence="4 6" id="KW-1133">Transmembrane helix</keyword>
<dbReference type="AlphaFoldDB" id="A0A0U5AXT7"/>
<dbReference type="SUPFAM" id="SSF103473">
    <property type="entry name" value="MFS general substrate transporter"/>
    <property type="match status" value="1"/>
</dbReference>
<dbReference type="Pfam" id="PF07690">
    <property type="entry name" value="MFS_1"/>
    <property type="match status" value="1"/>
</dbReference>
<keyword evidence="9" id="KW-1185">Reference proteome</keyword>
<keyword evidence="3 6" id="KW-0812">Transmembrane</keyword>
<keyword evidence="5 6" id="KW-0472">Membrane</keyword>
<feature type="transmembrane region" description="Helical" evidence="6">
    <location>
        <begin position="36"/>
        <end position="61"/>
    </location>
</feature>
<keyword evidence="2" id="KW-1003">Cell membrane</keyword>
<evidence type="ECO:0000256" key="3">
    <source>
        <dbReference type="ARBA" id="ARBA00022692"/>
    </source>
</evidence>
<evidence type="ECO:0000313" key="9">
    <source>
        <dbReference type="Proteomes" id="UP000068196"/>
    </source>
</evidence>
<evidence type="ECO:0000259" key="7">
    <source>
        <dbReference type="PROSITE" id="PS50850"/>
    </source>
</evidence>
<dbReference type="Proteomes" id="UP000068196">
    <property type="component" value="Chromosome"/>
</dbReference>
<feature type="transmembrane region" description="Helical" evidence="6">
    <location>
        <begin position="246"/>
        <end position="267"/>
    </location>
</feature>
<evidence type="ECO:0000256" key="4">
    <source>
        <dbReference type="ARBA" id="ARBA00022989"/>
    </source>
</evidence>
<dbReference type="OrthoDB" id="9803985at2"/>
<evidence type="ECO:0000256" key="5">
    <source>
        <dbReference type="ARBA" id="ARBA00023136"/>
    </source>
</evidence>
<evidence type="ECO:0000256" key="6">
    <source>
        <dbReference type="SAM" id="Phobius"/>
    </source>
</evidence>
<proteinExistence type="predicted"/>
<organism evidence="8 9">
    <name type="scientific">Caldimicrobium thiodismutans</name>
    <dbReference type="NCBI Taxonomy" id="1653476"/>
    <lineage>
        <taxon>Bacteria</taxon>
        <taxon>Pseudomonadati</taxon>
        <taxon>Thermodesulfobacteriota</taxon>
        <taxon>Thermodesulfobacteria</taxon>
        <taxon>Thermodesulfobacteriales</taxon>
        <taxon>Thermodesulfobacteriaceae</taxon>
        <taxon>Caldimicrobium</taxon>
    </lineage>
</organism>
<feature type="transmembrane region" description="Helical" evidence="6">
    <location>
        <begin position="6"/>
        <end position="24"/>
    </location>
</feature>
<feature type="transmembrane region" description="Helical" evidence="6">
    <location>
        <begin position="166"/>
        <end position="188"/>
    </location>
</feature>
<dbReference type="PANTHER" id="PTHR42688">
    <property type="entry name" value="CONSERVED PROTEIN"/>
    <property type="match status" value="1"/>
</dbReference>
<feature type="transmembrane region" description="Helical" evidence="6">
    <location>
        <begin position="272"/>
        <end position="290"/>
    </location>
</feature>
<name>A0A0U5AXT7_9BACT</name>
<protein>
    <submittedName>
        <fullName evidence="8">MFS transporter</fullName>
    </submittedName>
</protein>
<evidence type="ECO:0000256" key="2">
    <source>
        <dbReference type="ARBA" id="ARBA00022475"/>
    </source>
</evidence>
<accession>A0A0U5AXT7</accession>
<dbReference type="EMBL" id="AP014945">
    <property type="protein sequence ID" value="BAU23470.1"/>
    <property type="molecule type" value="Genomic_DNA"/>
</dbReference>
<feature type="domain" description="Major facilitator superfamily (MFS) profile" evidence="7">
    <location>
        <begin position="9"/>
        <end position="381"/>
    </location>
</feature>
<feature type="transmembrane region" description="Helical" evidence="6">
    <location>
        <begin position="140"/>
        <end position="160"/>
    </location>
</feature>
<dbReference type="InterPro" id="IPR052425">
    <property type="entry name" value="Uncharacterized_MFS-type"/>
</dbReference>
<feature type="transmembrane region" description="Helical" evidence="6">
    <location>
        <begin position="73"/>
        <end position="94"/>
    </location>
</feature>
<dbReference type="InterPro" id="IPR036259">
    <property type="entry name" value="MFS_trans_sf"/>
</dbReference>
<dbReference type="PATRIC" id="fig|1653476.3.peg.1140"/>
<dbReference type="STRING" id="1653476.THC_1091"/>
<dbReference type="PROSITE" id="PS50850">
    <property type="entry name" value="MFS"/>
    <property type="match status" value="1"/>
</dbReference>
<dbReference type="CDD" id="cd17370">
    <property type="entry name" value="MFS_MJ1317_like"/>
    <property type="match status" value="1"/>
</dbReference>
<dbReference type="InterPro" id="IPR020846">
    <property type="entry name" value="MFS_dom"/>
</dbReference>
<reference evidence="9" key="2">
    <citation type="journal article" date="2016" name="Int. J. Syst. Evol. Microbiol.">
        <title>Caldimicrobium thiodismutans sp. nov., a sulfur-disproportionating bacterium isolated from a hot spring.</title>
        <authorList>
            <person name="Kojima H."/>
            <person name="Umezawa K."/>
            <person name="Fukui M."/>
        </authorList>
    </citation>
    <scope>NUCLEOTIDE SEQUENCE [LARGE SCALE GENOMIC DNA]</scope>
    <source>
        <strain evidence="9">TF1</strain>
    </source>
</reference>
<feature type="transmembrane region" description="Helical" evidence="6">
    <location>
        <begin position="331"/>
        <end position="354"/>
    </location>
</feature>
<sequence>MSSKSPFTLIILLGLVSLFSDFTYEGARSIIGPYLATLGVSATLVGFVAGLGEFLGYFLRFFSGYLTDRLRKYWAITFAGYFINLFSVPALYFAKTPFQAVSLILLERTGKALRTPARDTILSYATFKIGRGKGFGIHEAMDQIGAFLGPLMVAGILYFTKDYKTAFAGLLFPALLALFFLFLARKLFPSPEKFERTSPLSEGDSFSKGFWLYALAMGIYGAGYADFALISYHFKKIELFIGEEIALLYALAMAIDALSALIFGYLFDKKGILILIGAIGLSSLFAPFVFLGRKELAIWGIILWGIGFGAQESIIRAGVSYFVPPQMRGRGYGIFNALFGLFWFLGSTLLGILYDLSLPILVGTSIFLQLLSILLLIKVSKVSQFP</sequence>
<dbReference type="GO" id="GO:0005886">
    <property type="term" value="C:plasma membrane"/>
    <property type="evidence" value="ECO:0007669"/>
    <property type="project" value="UniProtKB-SubCell"/>
</dbReference>
<dbReference type="PANTHER" id="PTHR42688:SF1">
    <property type="entry name" value="BLR5212 PROTEIN"/>
    <property type="match status" value="1"/>
</dbReference>
<feature type="transmembrane region" description="Helical" evidence="6">
    <location>
        <begin position="209"/>
        <end position="234"/>
    </location>
</feature>
<gene>
    <name evidence="8" type="ORF">THC_1091</name>
</gene>
<dbReference type="RefSeq" id="WP_068514459.1">
    <property type="nucleotide sequence ID" value="NZ_AP014945.1"/>
</dbReference>
<dbReference type="KEGG" id="cthi:THC_1091"/>
<reference evidence="8 9" key="1">
    <citation type="journal article" date="2016" name="Int. J. Syst. Evol. Microbiol.">
        <title>Caldimicrobium thiodismutans sp. nov., a sulfur-disproportionating bacterium isolated from a hot spring, and emended description of the genus Caldimicrobium.</title>
        <authorList>
            <person name="Kojima H."/>
            <person name="Umezawa K."/>
            <person name="Fukui M."/>
        </authorList>
    </citation>
    <scope>NUCLEOTIDE SEQUENCE [LARGE SCALE GENOMIC DNA]</scope>
    <source>
        <strain evidence="8 9">TF1</strain>
    </source>
</reference>
<dbReference type="InterPro" id="IPR011701">
    <property type="entry name" value="MFS"/>
</dbReference>
<dbReference type="Gene3D" id="1.20.1250.20">
    <property type="entry name" value="MFS general substrate transporter like domains"/>
    <property type="match status" value="2"/>
</dbReference>
<comment type="subcellular location">
    <subcellularLocation>
        <location evidence="1">Cell membrane</location>
        <topology evidence="1">Multi-pass membrane protein</topology>
    </subcellularLocation>
</comment>
<feature type="transmembrane region" description="Helical" evidence="6">
    <location>
        <begin position="360"/>
        <end position="377"/>
    </location>
</feature>
<evidence type="ECO:0000256" key="1">
    <source>
        <dbReference type="ARBA" id="ARBA00004651"/>
    </source>
</evidence>